<dbReference type="Pfam" id="PF00326">
    <property type="entry name" value="Peptidase_S9"/>
    <property type="match status" value="1"/>
</dbReference>
<name>A0A1T5CBL8_9BACT</name>
<gene>
    <name evidence="4" type="ORF">SAMN05660349_01823</name>
</gene>
<feature type="chain" id="PRO_5012504635" evidence="2">
    <location>
        <begin position="21"/>
        <end position="844"/>
    </location>
</feature>
<keyword evidence="4" id="KW-0645">Protease</keyword>
<keyword evidence="2" id="KW-0732">Signal</keyword>
<keyword evidence="5" id="KW-1185">Reference proteome</keyword>
<dbReference type="Gene3D" id="2.120.10.30">
    <property type="entry name" value="TolB, C-terminal domain"/>
    <property type="match status" value="1"/>
</dbReference>
<dbReference type="InterPro" id="IPR011042">
    <property type="entry name" value="6-blade_b-propeller_TolB-like"/>
</dbReference>
<keyword evidence="4" id="KW-0031">Aminopeptidase</keyword>
<dbReference type="PANTHER" id="PTHR42776">
    <property type="entry name" value="SERINE PEPTIDASE S9 FAMILY MEMBER"/>
    <property type="match status" value="1"/>
</dbReference>
<dbReference type="InterPro" id="IPR029058">
    <property type="entry name" value="AB_hydrolase_fold"/>
</dbReference>
<evidence type="ECO:0000256" key="1">
    <source>
        <dbReference type="ARBA" id="ARBA00022801"/>
    </source>
</evidence>
<evidence type="ECO:0000259" key="3">
    <source>
        <dbReference type="Pfam" id="PF00326"/>
    </source>
</evidence>
<evidence type="ECO:0000256" key="2">
    <source>
        <dbReference type="SAM" id="SignalP"/>
    </source>
</evidence>
<dbReference type="SUPFAM" id="SSF53474">
    <property type="entry name" value="alpha/beta-Hydrolases"/>
    <property type="match status" value="1"/>
</dbReference>
<dbReference type="EMBL" id="FUYQ01000011">
    <property type="protein sequence ID" value="SKB56865.1"/>
    <property type="molecule type" value="Genomic_DNA"/>
</dbReference>
<dbReference type="GO" id="GO:0004252">
    <property type="term" value="F:serine-type endopeptidase activity"/>
    <property type="evidence" value="ECO:0007669"/>
    <property type="project" value="TreeGrafter"/>
</dbReference>
<feature type="signal peptide" evidence="2">
    <location>
        <begin position="1"/>
        <end position="20"/>
    </location>
</feature>
<dbReference type="RefSeq" id="WP_079683348.1">
    <property type="nucleotide sequence ID" value="NZ_FUYQ01000011.1"/>
</dbReference>
<evidence type="ECO:0000313" key="5">
    <source>
        <dbReference type="Proteomes" id="UP000190852"/>
    </source>
</evidence>
<reference evidence="5" key="1">
    <citation type="submission" date="2017-02" db="EMBL/GenBank/DDBJ databases">
        <authorList>
            <person name="Varghese N."/>
            <person name="Submissions S."/>
        </authorList>
    </citation>
    <scope>NUCLEOTIDE SEQUENCE [LARGE SCALE GENOMIC DNA]</scope>
    <source>
        <strain evidence="5">DSM 24967</strain>
    </source>
</reference>
<organism evidence="4 5">
    <name type="scientific">Parabacteroides chartae</name>
    <dbReference type="NCBI Taxonomy" id="1037355"/>
    <lineage>
        <taxon>Bacteria</taxon>
        <taxon>Pseudomonadati</taxon>
        <taxon>Bacteroidota</taxon>
        <taxon>Bacteroidia</taxon>
        <taxon>Bacteroidales</taxon>
        <taxon>Tannerellaceae</taxon>
        <taxon>Parabacteroides</taxon>
    </lineage>
</organism>
<protein>
    <submittedName>
        <fullName evidence="4">Dipeptidyl aminopeptidase/acylaminoacyl peptidase</fullName>
    </submittedName>
</protein>
<dbReference type="Proteomes" id="UP000190852">
    <property type="component" value="Unassembled WGS sequence"/>
</dbReference>
<dbReference type="SUPFAM" id="SSF82171">
    <property type="entry name" value="DPP6 N-terminal domain-like"/>
    <property type="match status" value="1"/>
</dbReference>
<evidence type="ECO:0000313" key="4">
    <source>
        <dbReference type="EMBL" id="SKB56865.1"/>
    </source>
</evidence>
<dbReference type="InterPro" id="IPR001375">
    <property type="entry name" value="Peptidase_S9_cat"/>
</dbReference>
<dbReference type="PANTHER" id="PTHR42776:SF27">
    <property type="entry name" value="DIPEPTIDYL PEPTIDASE FAMILY MEMBER 6"/>
    <property type="match status" value="1"/>
</dbReference>
<dbReference type="Gene3D" id="3.40.50.1820">
    <property type="entry name" value="alpha/beta hydrolase"/>
    <property type="match status" value="1"/>
</dbReference>
<accession>A0A1T5CBL8</accession>
<proteinExistence type="predicted"/>
<dbReference type="GO" id="GO:0004177">
    <property type="term" value="F:aminopeptidase activity"/>
    <property type="evidence" value="ECO:0007669"/>
    <property type="project" value="UniProtKB-KW"/>
</dbReference>
<sequence>MNLIKNAACLLLLASVSVSAAEDIKVRQFKHAGPFAVQKPVISDSLNVNGKAFELNNLMKTPLAFGKVLQQATTLEADTAGFVRLAYQKGINGLHVCSFYLNSDRFVKGTLEVEGTGRFEVYVDDKKVCEKSSVDSTQSKAGSASSQLTLEPRRYEVVIKYLTTDNDPAEPVLKAGFKSKGKAVVEASVNPNARYTVNNIIEGKDFSGVSLSPNGKYALVKYIERFTAGKSKQYTQLTDVATGKVLFTEDGSARDARWMPVSNKLYYTATGMKGTELIVMDPKTMEKVKLVDDLPKGSFQFTPDEKTLLFSIEEEGPKENSDLIRVLEPSDRLPGWRNRSFIHRYVLSTGLMEQLTYGHNSTYLNDVSADSRYILFSTSERVLTSLPFSRNSTYKLDLQTMAVDTLWEKAPYVSQATFSPDGKQLLVSGSGDAFDGIGLNVKEGQISNSYDGQLFVFDLATRKAKALTKEFDPSVVGGVWNIYDKQIYFMAEDKDYQRIFCCNPQTGQIKPVAVTEDVINSYSLALTAPVLMYYGQSVSNANRLYTYDLKGSKSRLVYDLSAEKLQDITFGEVHDWNFISDEGTTIQGRYYLPPNFDKTKKYPMIVYYYGGTSPTNRALEARYSMHMYAAQGYVVYTLNPSGTTGFGQEFSARHVNAWGKVTADEIIKGTETFCQEHPFVDAKKIGCIGASYGGFMTQYLQTRTDLFAAAISHAGISALSSYWGEGYWGYGYCAVANAGSYPWNNAELFTKQSPLFNADKIKTPLLLLHGNADTNVPVGESIQMFAALKLLGKTVEFIQVDGENHGIVGYSKRIGWQNSIFAWFAKYLQDDSAWWDTLYPERTL</sequence>
<keyword evidence="1" id="KW-0378">Hydrolase</keyword>
<dbReference type="GO" id="GO:0006508">
    <property type="term" value="P:proteolysis"/>
    <property type="evidence" value="ECO:0007669"/>
    <property type="project" value="InterPro"/>
</dbReference>
<dbReference type="AlphaFoldDB" id="A0A1T5CBL8"/>
<feature type="domain" description="Peptidase S9 prolyl oligopeptidase catalytic" evidence="3">
    <location>
        <begin position="624"/>
        <end position="830"/>
    </location>
</feature>